<proteinExistence type="predicted"/>
<reference evidence="2 3" key="1">
    <citation type="submission" date="2022-06" db="EMBL/GenBank/DDBJ databases">
        <title>Halogeometricum sp. a new haloarchaeum isolate from saline soil.</title>
        <authorList>
            <person name="Strakova D."/>
            <person name="Galisteo C."/>
            <person name="Sanchez-Porro C."/>
            <person name="Ventosa A."/>
        </authorList>
    </citation>
    <scope>NUCLEOTIDE SEQUENCE [LARGE SCALE GENOMIC DNA]</scope>
    <source>
        <strain evidence="3">S3BR25-2</strain>
    </source>
</reference>
<dbReference type="Proteomes" id="UP001254813">
    <property type="component" value="Unassembled WGS sequence"/>
</dbReference>
<feature type="transmembrane region" description="Helical" evidence="1">
    <location>
        <begin position="144"/>
        <end position="166"/>
    </location>
</feature>
<keyword evidence="1" id="KW-0812">Transmembrane</keyword>
<comment type="caution">
    <text evidence="2">The sequence shown here is derived from an EMBL/GenBank/DDBJ whole genome shotgun (WGS) entry which is preliminary data.</text>
</comment>
<feature type="transmembrane region" description="Helical" evidence="1">
    <location>
        <begin position="83"/>
        <end position="105"/>
    </location>
</feature>
<evidence type="ECO:0000313" key="2">
    <source>
        <dbReference type="EMBL" id="MDS0292969.1"/>
    </source>
</evidence>
<accession>A0ABU2FY17</accession>
<organism evidence="2 3">
    <name type="scientific">Halogeometricum luteum</name>
    <dbReference type="NCBI Taxonomy" id="2950537"/>
    <lineage>
        <taxon>Archaea</taxon>
        <taxon>Methanobacteriati</taxon>
        <taxon>Methanobacteriota</taxon>
        <taxon>Stenosarchaea group</taxon>
        <taxon>Halobacteria</taxon>
        <taxon>Halobacteriales</taxon>
        <taxon>Haloferacaceae</taxon>
        <taxon>Halogeometricum</taxon>
    </lineage>
</organism>
<keyword evidence="3" id="KW-1185">Reference proteome</keyword>
<sequence length="206" mass="21793">MGEYEQRRTADVQTGRWMRISATGGLVGGVLLALLGVATHLGLSDAQWAVVNPLGAIAMVLLAVGLPALYLSERHWFGTLARVGFGVMAVGWIATAVTMTAFALGSEAGGLAFLVGWLVAMVGALVFGVSMLRTDAATVPRLGAWLLVAALPVGLPVSVAFTWYVLGQVDTPWNGPLVLYALAWTVFCYHLRTRRTDALAAEAVPR</sequence>
<keyword evidence="1" id="KW-0472">Membrane</keyword>
<evidence type="ECO:0000256" key="1">
    <source>
        <dbReference type="SAM" id="Phobius"/>
    </source>
</evidence>
<gene>
    <name evidence="2" type="ORF">NDI79_02145</name>
</gene>
<protein>
    <submittedName>
        <fullName evidence="2">Uncharacterized protein</fullName>
    </submittedName>
</protein>
<keyword evidence="1" id="KW-1133">Transmembrane helix</keyword>
<dbReference type="RefSeq" id="WP_310926805.1">
    <property type="nucleotide sequence ID" value="NZ_JAMQOQ010000001.1"/>
</dbReference>
<name>A0ABU2FY17_9EURY</name>
<dbReference type="EMBL" id="JAMQOQ010000001">
    <property type="protein sequence ID" value="MDS0292969.1"/>
    <property type="molecule type" value="Genomic_DNA"/>
</dbReference>
<feature type="transmembrane region" description="Helical" evidence="1">
    <location>
        <begin position="111"/>
        <end position="132"/>
    </location>
</feature>
<feature type="transmembrane region" description="Helical" evidence="1">
    <location>
        <begin position="172"/>
        <end position="191"/>
    </location>
</feature>
<feature type="transmembrane region" description="Helical" evidence="1">
    <location>
        <begin position="20"/>
        <end position="43"/>
    </location>
</feature>
<evidence type="ECO:0000313" key="3">
    <source>
        <dbReference type="Proteomes" id="UP001254813"/>
    </source>
</evidence>
<feature type="transmembrane region" description="Helical" evidence="1">
    <location>
        <begin position="49"/>
        <end position="71"/>
    </location>
</feature>